<gene>
    <name evidence="4" type="ORF">H9900_01855</name>
</gene>
<feature type="signal peptide" evidence="3">
    <location>
        <begin position="1"/>
        <end position="23"/>
    </location>
</feature>
<dbReference type="AlphaFoldDB" id="A0A9D1PPZ3"/>
<dbReference type="InterPro" id="IPR011050">
    <property type="entry name" value="Pectin_lyase_fold/virulence"/>
</dbReference>
<evidence type="ECO:0000256" key="3">
    <source>
        <dbReference type="SAM" id="SignalP"/>
    </source>
</evidence>
<dbReference type="PANTHER" id="PTHR42970">
    <property type="entry name" value="PECTATE LYASE C-RELATED"/>
    <property type="match status" value="1"/>
</dbReference>
<dbReference type="Gene3D" id="2.160.20.10">
    <property type="entry name" value="Single-stranded right-handed beta-helix, Pectin lyase-like"/>
    <property type="match status" value="1"/>
</dbReference>
<dbReference type="InterPro" id="IPR013783">
    <property type="entry name" value="Ig-like_fold"/>
</dbReference>
<organism evidence="4 5">
    <name type="scientific">Candidatus Monoglobus merdigallinarum</name>
    <dbReference type="NCBI Taxonomy" id="2838698"/>
    <lineage>
        <taxon>Bacteria</taxon>
        <taxon>Bacillati</taxon>
        <taxon>Bacillota</taxon>
        <taxon>Clostridia</taxon>
        <taxon>Monoglobales</taxon>
        <taxon>Monoglobaceae</taxon>
        <taxon>Monoglobus</taxon>
    </lineage>
</organism>
<keyword evidence="3" id="KW-0732">Signal</keyword>
<evidence type="ECO:0000313" key="5">
    <source>
        <dbReference type="Proteomes" id="UP000824162"/>
    </source>
</evidence>
<keyword evidence="1" id="KW-0479">Metal-binding</keyword>
<dbReference type="InterPro" id="IPR012334">
    <property type="entry name" value="Pectin_lyas_fold"/>
</dbReference>
<dbReference type="Gene3D" id="2.60.40.10">
    <property type="entry name" value="Immunoglobulins"/>
    <property type="match status" value="1"/>
</dbReference>
<reference evidence="4" key="1">
    <citation type="journal article" date="2021" name="PeerJ">
        <title>Extensive microbial diversity within the chicken gut microbiome revealed by metagenomics and culture.</title>
        <authorList>
            <person name="Gilroy R."/>
            <person name="Ravi A."/>
            <person name="Getino M."/>
            <person name="Pursley I."/>
            <person name="Horton D.L."/>
            <person name="Alikhan N.F."/>
            <person name="Baker D."/>
            <person name="Gharbi K."/>
            <person name="Hall N."/>
            <person name="Watson M."/>
            <person name="Adriaenssens E.M."/>
            <person name="Foster-Nyarko E."/>
            <person name="Jarju S."/>
            <person name="Secka A."/>
            <person name="Antonio M."/>
            <person name="Oren A."/>
            <person name="Chaudhuri R.R."/>
            <person name="La Ragione R."/>
            <person name="Hildebrand F."/>
            <person name="Pallen M.J."/>
        </authorList>
    </citation>
    <scope>NUCLEOTIDE SEQUENCE</scope>
    <source>
        <strain evidence="4">5790</strain>
    </source>
</reference>
<protein>
    <recommendedName>
        <fullName evidence="6">Pectate lyase</fullName>
    </recommendedName>
</protein>
<dbReference type="SUPFAM" id="SSF51126">
    <property type="entry name" value="Pectin lyase-like"/>
    <property type="match status" value="1"/>
</dbReference>
<reference evidence="4" key="2">
    <citation type="submission" date="2021-04" db="EMBL/GenBank/DDBJ databases">
        <authorList>
            <person name="Gilroy R."/>
        </authorList>
    </citation>
    <scope>NUCLEOTIDE SEQUENCE</scope>
    <source>
        <strain evidence="4">5790</strain>
    </source>
</reference>
<accession>A0A9D1PPZ3</accession>
<feature type="chain" id="PRO_5038548352" description="Pectate lyase" evidence="3">
    <location>
        <begin position="24"/>
        <end position="1147"/>
    </location>
</feature>
<comment type="caution">
    <text evidence="4">The sequence shown here is derived from an EMBL/GenBank/DDBJ whole genome shotgun (WGS) entry which is preliminary data.</text>
</comment>
<dbReference type="InterPro" id="IPR052063">
    <property type="entry name" value="Polysaccharide_Lyase_1"/>
</dbReference>
<evidence type="ECO:0000256" key="1">
    <source>
        <dbReference type="ARBA" id="ARBA00022723"/>
    </source>
</evidence>
<dbReference type="Proteomes" id="UP000824162">
    <property type="component" value="Unassembled WGS sequence"/>
</dbReference>
<evidence type="ECO:0000313" key="4">
    <source>
        <dbReference type="EMBL" id="HIV85535.1"/>
    </source>
</evidence>
<proteinExistence type="predicted"/>
<sequence>MKKILLPLLTLCLTLCLSGTALAVSESGLAQSSSADDILAFPGAEGGGKYTKGARGVLENDPSSNDPTTLEVYHVTNLNSEGAGSLADAVSRQGRLIVFDVGGVIDMPSTLRIENDNITILGQTAPGDGITITGGDVQIADGVSNVIIRYLRIRPTNKNGQEVDGIGGKYNTDIIIDHCSTSWCVDEALTLYAGDQEKGEAGHRLTVQNTISSESMRMSGHFKGAHGYGGIIGGTNATYYRNLFAHHDSRSPRLDRALQKTDFRNNVVYNWGVTNSAYGGEAASRHGDIKTPSLVNYSNNYYKYGPSTQEGKRYRIFDFKDQSYTDSDGTVYKSKFYMTDNYVYGSSTVTGNNWASDGANESSQAERVNTPFELGDDTYADLSLTNILPGAEVVDSVLADVGATLPKRDAIDARVIADVKNQTGRVINNSSEAGGITGFEETHRTFVIPEAWKAANGMTAEMNEADIVESGKFKGYTWMEAYVNEWTEAQALSANPEIIVTSPAIASIGSQIGGQTVKNGNWTVVKDTETVSYKANASASGDTTVTKMELYDGETLIKTYDGASAIEEALSLDIGTHYLSCMAYNNLGESTRSTTSIVYVNGSQQPEGWTHKQIGSVAYSGKGADSYDAQTGIYTMGGSGKIGSKADKCDFMYKEVTGDFDISIRLEDIPANENGPVFGLMVRETLDAGSRMAALVDGWIKYGRNDRIVARTTKNGNIMTDSENTNSTDNKTGIFMRSSSGQIVSGNVMGESKYDTSPNGSCHLPNYLRIQRQGDKLVFSVSDSGTNWYDNIRQPYTMNISSLADKLYVGVAIDSQQGQSDASPQAYYSQAQYSELRLENQSNIDDSQSSPTPEPGIKYPFPDYPGWKVGQAGADMTDGDAEQIEYEGKTALNIINRNIYKTLDETVSSGVAVFSTSLYMNPGDKDGFRIYLENENGSFYQDGSNSSGAVIAEVLNSTGTSFCTGPATGSKNAVYSFASESKGWFYIEITVDYNKESTSEDFITLKINNASGAEVVNTSMPAIAGVDTGLRQVRLIARNIEPYFADMSFEFREPAEIEVIKTDDISDGAGAVTLKNVSGSPKTVEVFAAEYSGDGIIASPPVWKTLTLEAGAEQEVVFDGLGDSAKIFIWNENMAPYCNAVTLTAKP</sequence>
<dbReference type="PANTHER" id="PTHR42970:SF1">
    <property type="entry name" value="PECTATE LYASE C-RELATED"/>
    <property type="match status" value="1"/>
</dbReference>
<dbReference type="Gene3D" id="2.60.120.200">
    <property type="match status" value="1"/>
</dbReference>
<keyword evidence="2" id="KW-0325">Glycoprotein</keyword>
<evidence type="ECO:0000256" key="2">
    <source>
        <dbReference type="ARBA" id="ARBA00023180"/>
    </source>
</evidence>
<evidence type="ECO:0008006" key="6">
    <source>
        <dbReference type="Google" id="ProtNLM"/>
    </source>
</evidence>
<name>A0A9D1PPZ3_9FIRM</name>
<dbReference type="GO" id="GO:0046872">
    <property type="term" value="F:metal ion binding"/>
    <property type="evidence" value="ECO:0007669"/>
    <property type="project" value="UniProtKB-KW"/>
</dbReference>
<dbReference type="EMBL" id="DXIJ01000036">
    <property type="protein sequence ID" value="HIV85535.1"/>
    <property type="molecule type" value="Genomic_DNA"/>
</dbReference>